<evidence type="ECO:0000259" key="2">
    <source>
        <dbReference type="Pfam" id="PF07607"/>
    </source>
</evidence>
<protein>
    <recommendedName>
        <fullName evidence="2">DUF1570 domain-containing protein</fullName>
    </recommendedName>
</protein>
<name>A0A3D3RA19_9PLAN</name>
<feature type="chain" id="PRO_5017751653" description="DUF1570 domain-containing protein" evidence="1">
    <location>
        <begin position="24"/>
        <end position="515"/>
    </location>
</feature>
<feature type="signal peptide" evidence="1">
    <location>
        <begin position="1"/>
        <end position="23"/>
    </location>
</feature>
<comment type="caution">
    <text evidence="3">The sequence shown here is derived from an EMBL/GenBank/DDBJ whole genome shotgun (WGS) entry which is preliminary data.</text>
</comment>
<dbReference type="Pfam" id="PF07607">
    <property type="entry name" value="DUF1570"/>
    <property type="match status" value="1"/>
</dbReference>
<dbReference type="AlphaFoldDB" id="A0A3D3RA19"/>
<gene>
    <name evidence="3" type="ORF">DIT97_22610</name>
</gene>
<evidence type="ECO:0000256" key="1">
    <source>
        <dbReference type="SAM" id="SignalP"/>
    </source>
</evidence>
<reference evidence="3 4" key="1">
    <citation type="journal article" date="2018" name="Nat. Biotechnol.">
        <title>A standardized bacterial taxonomy based on genome phylogeny substantially revises the tree of life.</title>
        <authorList>
            <person name="Parks D.H."/>
            <person name="Chuvochina M."/>
            <person name="Waite D.W."/>
            <person name="Rinke C."/>
            <person name="Skarshewski A."/>
            <person name="Chaumeil P.A."/>
            <person name="Hugenholtz P."/>
        </authorList>
    </citation>
    <scope>NUCLEOTIDE SEQUENCE [LARGE SCALE GENOMIC DNA]</scope>
    <source>
        <strain evidence="3">UBA9375</strain>
    </source>
</reference>
<keyword evidence="1" id="KW-0732">Signal</keyword>
<organism evidence="3 4">
    <name type="scientific">Gimesia maris</name>
    <dbReference type="NCBI Taxonomy" id="122"/>
    <lineage>
        <taxon>Bacteria</taxon>
        <taxon>Pseudomonadati</taxon>
        <taxon>Planctomycetota</taxon>
        <taxon>Planctomycetia</taxon>
        <taxon>Planctomycetales</taxon>
        <taxon>Planctomycetaceae</taxon>
        <taxon>Gimesia</taxon>
    </lineage>
</organism>
<feature type="domain" description="DUF1570" evidence="2">
    <location>
        <begin position="221"/>
        <end position="336"/>
    </location>
</feature>
<evidence type="ECO:0000313" key="4">
    <source>
        <dbReference type="Proteomes" id="UP000263642"/>
    </source>
</evidence>
<dbReference type="EMBL" id="DQAY01000133">
    <property type="protein sequence ID" value="HCO25675.1"/>
    <property type="molecule type" value="Genomic_DNA"/>
</dbReference>
<sequence length="515" mass="58190">MKQLVVRQMISLFVIAMSLPFCSASLQADIFTYVDESGKTVTLEASLYGSGKRRSEMMHGLLKPDGSIVLVPQGKIKKRELRAAPKPLTVEQMSEGLTKKFGKDKFRFHLESPFLVGVVLAAPLDGSDRTELRVKTFLEKAGRFMRNVDVIFETYSRKMGIELADYEFPMAMLIFESDNDFESFAKETTGLGDGVENILAYYSHVSNNLILRMSECSSFETPLHEAIHLQTINRGVVKRFAPVPTWFMEGIATGFEGKGDRINVSPDRINTHYALMSGVAKLLNWGEVVALDGVFGGSVLSGDAYVHAWGLHWMLVTEHPNEYLKYVQNLSTKEPFAEISPKDQYKEFVEILKVRPEELQLRFKVQLIESILKEKIKLPSLDDKYVHLEKHKQEMAIVKMTAVSYSPALPPRIEGWLQNISPFRPMTFHIMVLTDAGTYAEWYLPDVGIRRKIKLKPQNANKIMRGATGGRWRTYHVEVDSAYPGSEKAEAWAAGKFPIPAVSRRAQVDRSRSGQ</sequence>
<dbReference type="InterPro" id="IPR011464">
    <property type="entry name" value="DUF1570"/>
</dbReference>
<dbReference type="Proteomes" id="UP000263642">
    <property type="component" value="Unassembled WGS sequence"/>
</dbReference>
<proteinExistence type="predicted"/>
<accession>A0A3D3RA19</accession>
<evidence type="ECO:0000313" key="3">
    <source>
        <dbReference type="EMBL" id="HCO25675.1"/>
    </source>
</evidence>